<dbReference type="Gene3D" id="3.40.50.300">
    <property type="entry name" value="P-loop containing nucleotide triphosphate hydrolases"/>
    <property type="match status" value="1"/>
</dbReference>
<comment type="similarity">
    <text evidence="1 3">Belongs to the sulfotransferase 1 family.</text>
</comment>
<dbReference type="Proteomes" id="UP000694388">
    <property type="component" value="Unplaced"/>
</dbReference>
<dbReference type="GeneTree" id="ENSGT00940000157101"/>
<evidence type="ECO:0000313" key="5">
    <source>
        <dbReference type="Ensembl" id="ENSEBUP00000024418.1"/>
    </source>
</evidence>
<sequence length="214" mass="25585">DLINCGGDLEYAKRAPIHERIPFFESSPGPDIPEMESPRVIKSHLPYQLVPQSFWEQNCKVIYMARNAKDTMVSYYHFDRIQMYQPDPGSWPQYMEKFLTGQVTWGSWWDHVIGWWKNKDKHRILYLFFEDMKENPRREVLKIMDFIGMNLSNEIVDRITEHTSFRVMKDNPMANYTCTIFIDNNHFTVAQNEEFDTFHQNQMVGTLIPFRFVL</sequence>
<dbReference type="Pfam" id="PF00685">
    <property type="entry name" value="Sulfotransfer_1"/>
    <property type="match status" value="1"/>
</dbReference>
<dbReference type="Ensembl" id="ENSEBUT00000024994.1">
    <property type="protein sequence ID" value="ENSEBUP00000024418.1"/>
    <property type="gene ID" value="ENSEBUG00000015054.1"/>
</dbReference>
<keyword evidence="6" id="KW-1185">Reference proteome</keyword>
<accession>A0A8C4R423</accession>
<reference evidence="5" key="1">
    <citation type="submission" date="2025-08" db="UniProtKB">
        <authorList>
            <consortium name="Ensembl"/>
        </authorList>
    </citation>
    <scope>IDENTIFICATION</scope>
</reference>
<dbReference type="PANTHER" id="PTHR11783">
    <property type="entry name" value="SULFOTRANSFERASE SULT"/>
    <property type="match status" value="1"/>
</dbReference>
<dbReference type="OMA" id="SSIANHC"/>
<dbReference type="InterPro" id="IPR000863">
    <property type="entry name" value="Sulfotransferase_dom"/>
</dbReference>
<dbReference type="SUPFAM" id="SSF52540">
    <property type="entry name" value="P-loop containing nucleoside triphosphate hydrolases"/>
    <property type="match status" value="1"/>
</dbReference>
<feature type="domain" description="Sulfotransferase" evidence="4">
    <location>
        <begin position="5"/>
        <end position="205"/>
    </location>
</feature>
<evidence type="ECO:0000256" key="2">
    <source>
        <dbReference type="ARBA" id="ARBA00022679"/>
    </source>
</evidence>
<organism evidence="5 6">
    <name type="scientific">Eptatretus burgeri</name>
    <name type="common">Inshore hagfish</name>
    <dbReference type="NCBI Taxonomy" id="7764"/>
    <lineage>
        <taxon>Eukaryota</taxon>
        <taxon>Metazoa</taxon>
        <taxon>Chordata</taxon>
        <taxon>Craniata</taxon>
        <taxon>Vertebrata</taxon>
        <taxon>Cyclostomata</taxon>
        <taxon>Myxini</taxon>
        <taxon>Myxiniformes</taxon>
        <taxon>Myxinidae</taxon>
        <taxon>Eptatretinae</taxon>
        <taxon>Eptatretus</taxon>
    </lineage>
</organism>
<evidence type="ECO:0000256" key="1">
    <source>
        <dbReference type="ARBA" id="ARBA00005771"/>
    </source>
</evidence>
<reference evidence="5" key="2">
    <citation type="submission" date="2025-09" db="UniProtKB">
        <authorList>
            <consortium name="Ensembl"/>
        </authorList>
    </citation>
    <scope>IDENTIFICATION</scope>
</reference>
<evidence type="ECO:0000259" key="4">
    <source>
        <dbReference type="Pfam" id="PF00685"/>
    </source>
</evidence>
<dbReference type="GO" id="GO:0008146">
    <property type="term" value="F:sulfotransferase activity"/>
    <property type="evidence" value="ECO:0007669"/>
    <property type="project" value="InterPro"/>
</dbReference>
<dbReference type="EC" id="2.8.2.-" evidence="3"/>
<dbReference type="InterPro" id="IPR027417">
    <property type="entry name" value="P-loop_NTPase"/>
</dbReference>
<keyword evidence="2 3" id="KW-0808">Transferase</keyword>
<evidence type="ECO:0000256" key="3">
    <source>
        <dbReference type="RuleBase" id="RU361155"/>
    </source>
</evidence>
<dbReference type="AlphaFoldDB" id="A0A8C4R423"/>
<evidence type="ECO:0000313" key="6">
    <source>
        <dbReference type="Proteomes" id="UP000694388"/>
    </source>
</evidence>
<proteinExistence type="inferred from homology"/>
<protein>
    <recommendedName>
        <fullName evidence="3">Sulfotransferase</fullName>
        <ecNumber evidence="3">2.8.2.-</ecNumber>
    </recommendedName>
</protein>
<name>A0A8C4R423_EPTBU</name>